<evidence type="ECO:0000313" key="1">
    <source>
        <dbReference type="EMBL" id="MFD0980391.1"/>
    </source>
</evidence>
<dbReference type="Gene3D" id="3.40.50.1240">
    <property type="entry name" value="Phosphoglycerate mutase-like"/>
    <property type="match status" value="1"/>
</dbReference>
<dbReference type="InterPro" id="IPR029033">
    <property type="entry name" value="His_PPase_superfam"/>
</dbReference>
<organism evidence="1 2">
    <name type="scientific">Tropicimonas aquimaris</name>
    <dbReference type="NCBI Taxonomy" id="914152"/>
    <lineage>
        <taxon>Bacteria</taxon>
        <taxon>Pseudomonadati</taxon>
        <taxon>Pseudomonadota</taxon>
        <taxon>Alphaproteobacteria</taxon>
        <taxon>Rhodobacterales</taxon>
        <taxon>Roseobacteraceae</taxon>
        <taxon>Tropicimonas</taxon>
    </lineage>
</organism>
<dbReference type="EMBL" id="JBHTJT010000021">
    <property type="protein sequence ID" value="MFD0980391.1"/>
    <property type="molecule type" value="Genomic_DNA"/>
</dbReference>
<comment type="caution">
    <text evidence="1">The sequence shown here is derived from an EMBL/GenBank/DDBJ whole genome shotgun (WGS) entry which is preliminary data.</text>
</comment>
<dbReference type="RefSeq" id="WP_386074770.1">
    <property type="nucleotide sequence ID" value="NZ_JBHTJT010000021.1"/>
</dbReference>
<dbReference type="Pfam" id="PF00300">
    <property type="entry name" value="His_Phos_1"/>
    <property type="match status" value="1"/>
</dbReference>
<dbReference type="SMART" id="SM00855">
    <property type="entry name" value="PGAM"/>
    <property type="match status" value="1"/>
</dbReference>
<dbReference type="Proteomes" id="UP001597108">
    <property type="component" value="Unassembled WGS sequence"/>
</dbReference>
<protein>
    <submittedName>
        <fullName evidence="1">SixA phosphatase family protein</fullName>
    </submittedName>
</protein>
<proteinExistence type="predicted"/>
<dbReference type="CDD" id="cd07067">
    <property type="entry name" value="HP_PGM_like"/>
    <property type="match status" value="1"/>
</dbReference>
<name>A0ABW3IR83_9RHOB</name>
<dbReference type="PANTHER" id="PTHR47623">
    <property type="entry name" value="OS09G0287300 PROTEIN"/>
    <property type="match status" value="1"/>
</dbReference>
<dbReference type="InterPro" id="IPR013078">
    <property type="entry name" value="His_Pase_superF_clade-1"/>
</dbReference>
<accession>A0ABW3IR83</accession>
<reference evidence="2" key="1">
    <citation type="journal article" date="2019" name="Int. J. Syst. Evol. Microbiol.">
        <title>The Global Catalogue of Microorganisms (GCM) 10K type strain sequencing project: providing services to taxonomists for standard genome sequencing and annotation.</title>
        <authorList>
            <consortium name="The Broad Institute Genomics Platform"/>
            <consortium name="The Broad Institute Genome Sequencing Center for Infectious Disease"/>
            <person name="Wu L."/>
            <person name="Ma J."/>
        </authorList>
    </citation>
    <scope>NUCLEOTIDE SEQUENCE [LARGE SCALE GENOMIC DNA]</scope>
    <source>
        <strain evidence="2">CCUG 60524</strain>
    </source>
</reference>
<sequence>MRHLILLRHAKSSWVNPDIDDFDRPLNKRGKRSAKALGTWLHESEMHPDEVLCSSARRARETCEALRLSVGVDLREDLYHAEPEVMLEVLRKASGKSVLMIGHNPGIAAFAQMLTETPPDHPRFADYPTGALLVLDFDIKNWSKAGPGKGKVRTFLTPHDLVPAEE</sequence>
<keyword evidence="2" id="KW-1185">Reference proteome</keyword>
<gene>
    <name evidence="1" type="ORF">ACFQ2S_12085</name>
</gene>
<evidence type="ECO:0000313" key="2">
    <source>
        <dbReference type="Proteomes" id="UP001597108"/>
    </source>
</evidence>
<dbReference type="SUPFAM" id="SSF53254">
    <property type="entry name" value="Phosphoglycerate mutase-like"/>
    <property type="match status" value="1"/>
</dbReference>
<dbReference type="PANTHER" id="PTHR47623:SF1">
    <property type="entry name" value="OS09G0287300 PROTEIN"/>
    <property type="match status" value="1"/>
</dbReference>